<comment type="caution">
    <text evidence="2">The sequence shown here is derived from an EMBL/GenBank/DDBJ whole genome shotgun (WGS) entry which is preliminary data.</text>
</comment>
<evidence type="ECO:0000259" key="1">
    <source>
        <dbReference type="Pfam" id="PF22936"/>
    </source>
</evidence>
<reference evidence="2" key="1">
    <citation type="journal article" date="2022" name="Int. J. Mol. Sci.">
        <title>Draft Genome of Tanacetum Coccineum: Genomic Comparison of Closely Related Tanacetum-Family Plants.</title>
        <authorList>
            <person name="Yamashiro T."/>
            <person name="Shiraishi A."/>
            <person name="Nakayama K."/>
            <person name="Satake H."/>
        </authorList>
    </citation>
    <scope>NUCLEOTIDE SEQUENCE</scope>
</reference>
<reference evidence="2" key="2">
    <citation type="submission" date="2022-01" db="EMBL/GenBank/DDBJ databases">
        <authorList>
            <person name="Yamashiro T."/>
            <person name="Shiraishi A."/>
            <person name="Satake H."/>
            <person name="Nakayama K."/>
        </authorList>
    </citation>
    <scope>NUCLEOTIDE SEQUENCE</scope>
</reference>
<feature type="domain" description="Retrovirus-related Pol polyprotein from transposon TNT 1-94-like beta-barrel" evidence="1">
    <location>
        <begin position="1"/>
        <end position="51"/>
    </location>
</feature>
<sequence length="615" mass="71397">MGDDHFAPIHGKGSVVLEFSSGKSITLFNVLYVPKLCKNLNSGPVLNKCGYKHVYESDKYISSKCGVFVGFGYYNNVYCDASNQGLGCVLMQRGKVENATAEMLRGLDQLMEKKEGGRYLVHSGANKTYYDLRDMYGGHVWGRILLPISWWKIYFTALVDIAEGIENTAKNMQLRWWNKVMLERVVLERCSAFGKKRNVSTKIFGTIEIIKGDQDEISLRRGYCDNCALSRLCADVLSKLSNQKNAFIGTNGEDAVQHVVNLLKIVDPLVLPNVSYERLRLVVFPISLRGEASKWFKEEPQCSIATWGDRTERFFGKYYPPSRTGRLTETKAKGDDEIALTNGKFSDLEEEYPYEDGEIAEIFRIKTIIFNYETPLCKAFNEFNYLFQINPDVLTKDIIGFMTYEEYKDDWIYEWNKDVSWYMKNHGRIMKYGKNPLLLDITVNHSRLRVDIQSGQLVAGKMTDIAIEETYLEHLDKVIMEGLINEDEESYDEAWKIWDDYENTTHNDAKRNNNDADDISNLDLVRDNTFYHTNEEEKQYEEDKCEFLENPRQDLPVCKIGRFEVIKYFFGPAKKYIAIKECERDDWPRTEENSCHAYQEIFRIMDEGWFVTRAE</sequence>
<dbReference type="InterPro" id="IPR054722">
    <property type="entry name" value="PolX-like_BBD"/>
</dbReference>
<gene>
    <name evidence="2" type="ORF">Tco_1070461</name>
</gene>
<dbReference type="Pfam" id="PF22936">
    <property type="entry name" value="Pol_BBD"/>
    <property type="match status" value="1"/>
</dbReference>
<evidence type="ECO:0000313" key="2">
    <source>
        <dbReference type="EMBL" id="GJT88744.1"/>
    </source>
</evidence>
<proteinExistence type="predicted"/>
<name>A0ABQ5HMK2_9ASTR</name>
<accession>A0ABQ5HMK2</accession>
<protein>
    <recommendedName>
        <fullName evidence="1">Retrovirus-related Pol polyprotein from transposon TNT 1-94-like beta-barrel domain-containing protein</fullName>
    </recommendedName>
</protein>
<dbReference type="Proteomes" id="UP001151760">
    <property type="component" value="Unassembled WGS sequence"/>
</dbReference>
<dbReference type="PANTHER" id="PTHR47592:SF29">
    <property type="entry name" value="ZINC FINGER, CCHC-TYPE"/>
    <property type="match status" value="1"/>
</dbReference>
<dbReference type="EMBL" id="BQNB010019759">
    <property type="protein sequence ID" value="GJT88744.1"/>
    <property type="molecule type" value="Genomic_DNA"/>
</dbReference>
<dbReference type="PANTHER" id="PTHR47592">
    <property type="entry name" value="PBF68 PROTEIN"/>
    <property type="match status" value="1"/>
</dbReference>
<organism evidence="2 3">
    <name type="scientific">Tanacetum coccineum</name>
    <dbReference type="NCBI Taxonomy" id="301880"/>
    <lineage>
        <taxon>Eukaryota</taxon>
        <taxon>Viridiplantae</taxon>
        <taxon>Streptophyta</taxon>
        <taxon>Embryophyta</taxon>
        <taxon>Tracheophyta</taxon>
        <taxon>Spermatophyta</taxon>
        <taxon>Magnoliopsida</taxon>
        <taxon>eudicotyledons</taxon>
        <taxon>Gunneridae</taxon>
        <taxon>Pentapetalae</taxon>
        <taxon>asterids</taxon>
        <taxon>campanulids</taxon>
        <taxon>Asterales</taxon>
        <taxon>Asteraceae</taxon>
        <taxon>Asteroideae</taxon>
        <taxon>Anthemideae</taxon>
        <taxon>Anthemidinae</taxon>
        <taxon>Tanacetum</taxon>
    </lineage>
</organism>
<keyword evidence="3" id="KW-1185">Reference proteome</keyword>
<evidence type="ECO:0000313" key="3">
    <source>
        <dbReference type="Proteomes" id="UP001151760"/>
    </source>
</evidence>